<evidence type="ECO:0000313" key="2">
    <source>
        <dbReference type="Proteomes" id="UP001558613"/>
    </source>
</evidence>
<proteinExistence type="predicted"/>
<evidence type="ECO:0000313" key="1">
    <source>
        <dbReference type="EMBL" id="KAL1258460.1"/>
    </source>
</evidence>
<evidence type="ECO:0008006" key="3">
    <source>
        <dbReference type="Google" id="ProtNLM"/>
    </source>
</evidence>
<dbReference type="Proteomes" id="UP001558613">
    <property type="component" value="Unassembled WGS sequence"/>
</dbReference>
<keyword evidence="2" id="KW-1185">Reference proteome</keyword>
<accession>A0ABR3M1L9</accession>
<gene>
    <name evidence="1" type="ORF">QQF64_011704</name>
</gene>
<comment type="caution">
    <text evidence="1">The sequence shown here is derived from an EMBL/GenBank/DDBJ whole genome shotgun (WGS) entry which is preliminary data.</text>
</comment>
<dbReference type="EMBL" id="JAYMGO010000017">
    <property type="protein sequence ID" value="KAL1258460.1"/>
    <property type="molecule type" value="Genomic_DNA"/>
</dbReference>
<protein>
    <recommendedName>
        <fullName evidence="3">MHC class I antigen</fullName>
    </recommendedName>
</protein>
<organism evidence="1 2">
    <name type="scientific">Cirrhinus molitorella</name>
    <name type="common">mud carp</name>
    <dbReference type="NCBI Taxonomy" id="172907"/>
    <lineage>
        <taxon>Eukaryota</taxon>
        <taxon>Metazoa</taxon>
        <taxon>Chordata</taxon>
        <taxon>Craniata</taxon>
        <taxon>Vertebrata</taxon>
        <taxon>Euteleostomi</taxon>
        <taxon>Actinopterygii</taxon>
        <taxon>Neopterygii</taxon>
        <taxon>Teleostei</taxon>
        <taxon>Ostariophysi</taxon>
        <taxon>Cypriniformes</taxon>
        <taxon>Cyprinidae</taxon>
        <taxon>Labeoninae</taxon>
        <taxon>Labeonini</taxon>
        <taxon>Cirrhinus</taxon>
    </lineage>
</organism>
<name>A0ABR3M1L9_9TELE</name>
<sequence length="158" mass="17820">MFDFPPQSMGKFGGTHRLSVSVLRAGRIMTEVAGYPFNFDLDESAQSFFGVSRETSRAGLSKYTSPEDERRWAAARAAGRERRQHRLHLGTANWQLISRIDSVVGSQVPPSLDLMSLIAPESRYAFGILHLADGRRSFRPNQKDPRHTLRKNAFLRSS</sequence>
<reference evidence="1 2" key="1">
    <citation type="submission" date="2023-09" db="EMBL/GenBank/DDBJ databases">
        <authorList>
            <person name="Wang M."/>
        </authorList>
    </citation>
    <scope>NUCLEOTIDE SEQUENCE [LARGE SCALE GENOMIC DNA]</scope>
    <source>
        <strain evidence="1">GT-2023</strain>
        <tissue evidence="1">Liver</tissue>
    </source>
</reference>